<name>A0ABV3K308_STRON</name>
<evidence type="ECO:0000256" key="1">
    <source>
        <dbReference type="SAM" id="Phobius"/>
    </source>
</evidence>
<keyword evidence="1" id="KW-1133">Transmembrane helix</keyword>
<dbReference type="EMBL" id="JBFAUK010000021">
    <property type="protein sequence ID" value="MEV5509514.1"/>
    <property type="molecule type" value="Genomic_DNA"/>
</dbReference>
<feature type="transmembrane region" description="Helical" evidence="1">
    <location>
        <begin position="126"/>
        <end position="152"/>
    </location>
</feature>
<protein>
    <recommendedName>
        <fullName evidence="4">Integral membrane protein</fullName>
    </recommendedName>
</protein>
<dbReference type="Proteomes" id="UP001552594">
    <property type="component" value="Unassembled WGS sequence"/>
</dbReference>
<evidence type="ECO:0008006" key="4">
    <source>
        <dbReference type="Google" id="ProtNLM"/>
    </source>
</evidence>
<comment type="caution">
    <text evidence="2">The sequence shown here is derived from an EMBL/GenBank/DDBJ whole genome shotgun (WGS) entry which is preliminary data.</text>
</comment>
<feature type="transmembrane region" description="Helical" evidence="1">
    <location>
        <begin position="65"/>
        <end position="86"/>
    </location>
</feature>
<sequence>MASRASSDPLAPAKLPGLGTSWHHRGPGYWIRRVASPAGKLLVYLAVGGFAFGVYRLAVASLPSWARLACHLLLAAACLTGLTLGWRSARKRLRERLLNPPTPEQTWEEHRSGRQRGVSAALSGRFAALLALPLLPALAAYGVGMVCANAFVRELPSEAGARRALGQRP</sequence>
<reference evidence="2 3" key="1">
    <citation type="submission" date="2024-06" db="EMBL/GenBank/DDBJ databases">
        <title>The Natural Products Discovery Center: Release of the First 8490 Sequenced Strains for Exploring Actinobacteria Biosynthetic Diversity.</title>
        <authorList>
            <person name="Kalkreuter E."/>
            <person name="Kautsar S.A."/>
            <person name="Yang D."/>
            <person name="Bader C.D."/>
            <person name="Teijaro C.N."/>
            <person name="Fluegel L."/>
            <person name="Davis C.M."/>
            <person name="Simpson J.R."/>
            <person name="Lauterbach L."/>
            <person name="Steele A.D."/>
            <person name="Gui C."/>
            <person name="Meng S."/>
            <person name="Li G."/>
            <person name="Viehrig K."/>
            <person name="Ye F."/>
            <person name="Su P."/>
            <person name="Kiefer A.F."/>
            <person name="Nichols A."/>
            <person name="Cepeda A.J."/>
            <person name="Yan W."/>
            <person name="Fan B."/>
            <person name="Jiang Y."/>
            <person name="Adhikari A."/>
            <person name="Zheng C.-J."/>
            <person name="Schuster L."/>
            <person name="Cowan T.M."/>
            <person name="Smanski M.J."/>
            <person name="Chevrette M.G."/>
            <person name="De Carvalho L.P.S."/>
            <person name="Shen B."/>
        </authorList>
    </citation>
    <scope>NUCLEOTIDE SEQUENCE [LARGE SCALE GENOMIC DNA]</scope>
    <source>
        <strain evidence="2 3">NPDC052347</strain>
    </source>
</reference>
<feature type="transmembrane region" description="Helical" evidence="1">
    <location>
        <begin position="41"/>
        <end position="59"/>
    </location>
</feature>
<organism evidence="2 3">
    <name type="scientific">Streptomyces orinoci</name>
    <name type="common">Streptoverticillium orinoci</name>
    <dbReference type="NCBI Taxonomy" id="67339"/>
    <lineage>
        <taxon>Bacteria</taxon>
        <taxon>Bacillati</taxon>
        <taxon>Actinomycetota</taxon>
        <taxon>Actinomycetes</taxon>
        <taxon>Kitasatosporales</taxon>
        <taxon>Streptomycetaceae</taxon>
        <taxon>Streptomyces</taxon>
    </lineage>
</organism>
<keyword evidence="1" id="KW-0472">Membrane</keyword>
<keyword evidence="3" id="KW-1185">Reference proteome</keyword>
<accession>A0ABV3K308</accession>
<evidence type="ECO:0000313" key="3">
    <source>
        <dbReference type="Proteomes" id="UP001552594"/>
    </source>
</evidence>
<dbReference type="RefSeq" id="WP_153068769.1">
    <property type="nucleotide sequence ID" value="NZ_JBFAUK010000021.1"/>
</dbReference>
<evidence type="ECO:0000313" key="2">
    <source>
        <dbReference type="EMBL" id="MEV5509514.1"/>
    </source>
</evidence>
<keyword evidence="1" id="KW-0812">Transmembrane</keyword>
<gene>
    <name evidence="2" type="ORF">AB0L16_24275</name>
</gene>
<proteinExistence type="predicted"/>